<comment type="caution">
    <text evidence="1">The sequence shown here is derived from an EMBL/GenBank/DDBJ whole genome shotgun (WGS) entry which is preliminary data.</text>
</comment>
<evidence type="ECO:0000313" key="2">
    <source>
        <dbReference type="Proteomes" id="UP001054945"/>
    </source>
</evidence>
<evidence type="ECO:0000313" key="1">
    <source>
        <dbReference type="EMBL" id="GIY43701.1"/>
    </source>
</evidence>
<name>A0AAV4TE05_CAEEX</name>
<dbReference type="AlphaFoldDB" id="A0AAV4TE05"/>
<dbReference type="Gene3D" id="2.60.40.420">
    <property type="entry name" value="Cupredoxins - blue copper proteins"/>
    <property type="match status" value="1"/>
</dbReference>
<dbReference type="Proteomes" id="UP001054945">
    <property type="component" value="Unassembled WGS sequence"/>
</dbReference>
<sequence length="90" mass="10216">MSGRKIDDRVPPGGRHSYHWFFIPEDGPTPTDPDSIQHDAFCERSEFRQSSRFDMCLGDKVGWHIVGMGNEVDVHSISFESQVFTVNGMT</sequence>
<accession>A0AAV4TE05</accession>
<dbReference type="SUPFAM" id="SSF49503">
    <property type="entry name" value="Cupredoxins"/>
    <property type="match status" value="1"/>
</dbReference>
<dbReference type="InterPro" id="IPR008972">
    <property type="entry name" value="Cupredoxin"/>
</dbReference>
<keyword evidence="2" id="KW-1185">Reference proteome</keyword>
<protein>
    <submittedName>
        <fullName evidence="1">Uncharacterized protein</fullName>
    </submittedName>
</protein>
<reference evidence="1 2" key="1">
    <citation type="submission" date="2021-06" db="EMBL/GenBank/DDBJ databases">
        <title>Caerostris extrusa draft genome.</title>
        <authorList>
            <person name="Kono N."/>
            <person name="Arakawa K."/>
        </authorList>
    </citation>
    <scope>NUCLEOTIDE SEQUENCE [LARGE SCALE GENOMIC DNA]</scope>
</reference>
<proteinExistence type="predicted"/>
<dbReference type="EMBL" id="BPLR01011011">
    <property type="protein sequence ID" value="GIY43701.1"/>
    <property type="molecule type" value="Genomic_DNA"/>
</dbReference>
<organism evidence="1 2">
    <name type="scientific">Caerostris extrusa</name>
    <name type="common">Bark spider</name>
    <name type="synonym">Caerostris bankana</name>
    <dbReference type="NCBI Taxonomy" id="172846"/>
    <lineage>
        <taxon>Eukaryota</taxon>
        <taxon>Metazoa</taxon>
        <taxon>Ecdysozoa</taxon>
        <taxon>Arthropoda</taxon>
        <taxon>Chelicerata</taxon>
        <taxon>Arachnida</taxon>
        <taxon>Araneae</taxon>
        <taxon>Araneomorphae</taxon>
        <taxon>Entelegynae</taxon>
        <taxon>Araneoidea</taxon>
        <taxon>Araneidae</taxon>
        <taxon>Caerostris</taxon>
    </lineage>
</organism>
<gene>
    <name evidence="1" type="ORF">CEXT_687221</name>
</gene>